<dbReference type="EMBL" id="JBEAFC010000005">
    <property type="protein sequence ID" value="KAL1556860.1"/>
    <property type="molecule type" value="Genomic_DNA"/>
</dbReference>
<sequence length="272" mass="30786">MAAAIGFNSSISVQFIPTKGTSNHSICNIPLRKSNLVQPLKPTRRKPLKLFVVPPSSPTSSDTSSLSPARTIMEFYSSINQKNLTKLDSLIAEDCCFRDYFFPKPFQGRKEVMHFLEQLTMCMGDYRNMRFNVELVCEGNDYTVAVNWHLDWKKIEVPFTRGCSYFSLSVNDDKLLIKKAQVLIESPIKLGVVALAIFKTVTSILDAFPAATEWFLKSPHAMCRVLLKAYSIGIHPVISPFLAWYIKILNLTACILTTTLNILHYLAKIFHK</sequence>
<dbReference type="Gene3D" id="3.10.450.50">
    <property type="match status" value="1"/>
</dbReference>
<feature type="transmembrane region" description="Helical" evidence="1">
    <location>
        <begin position="244"/>
        <end position="267"/>
    </location>
</feature>
<dbReference type="InterPro" id="IPR037401">
    <property type="entry name" value="SnoaL-like"/>
</dbReference>
<evidence type="ECO:0000313" key="3">
    <source>
        <dbReference type="EMBL" id="KAL1556860.1"/>
    </source>
</evidence>
<dbReference type="SUPFAM" id="SSF54427">
    <property type="entry name" value="NTF2-like"/>
    <property type="match status" value="1"/>
</dbReference>
<accession>A0ABD1HK72</accession>
<evidence type="ECO:0000259" key="2">
    <source>
        <dbReference type="Pfam" id="PF12680"/>
    </source>
</evidence>
<protein>
    <recommendedName>
        <fullName evidence="2">SnoaL-like domain-containing protein</fullName>
    </recommendedName>
</protein>
<keyword evidence="4" id="KW-1185">Reference proteome</keyword>
<evidence type="ECO:0000256" key="1">
    <source>
        <dbReference type="SAM" id="Phobius"/>
    </source>
</evidence>
<dbReference type="Pfam" id="PF12680">
    <property type="entry name" value="SnoaL_2"/>
    <property type="match status" value="1"/>
</dbReference>
<dbReference type="AlphaFoldDB" id="A0ABD1HK72"/>
<proteinExistence type="predicted"/>
<gene>
    <name evidence="3" type="ORF">AAHA92_12424</name>
</gene>
<feature type="domain" description="SnoaL-like" evidence="2">
    <location>
        <begin position="74"/>
        <end position="168"/>
    </location>
</feature>
<dbReference type="PANTHER" id="PTHR33698">
    <property type="entry name" value="NUCLEAR TRANSPORT FACTOR 2 (NTF2)-LIKE PROTEIN"/>
    <property type="match status" value="1"/>
</dbReference>
<keyword evidence="1" id="KW-1133">Transmembrane helix</keyword>
<keyword evidence="1" id="KW-0812">Transmembrane</keyword>
<dbReference type="PANTHER" id="PTHR33698:SF1">
    <property type="entry name" value="NUCLEAR TRANSPORT FACTOR 2 (NTF2) FAMILY PROTEIN"/>
    <property type="match status" value="1"/>
</dbReference>
<dbReference type="Proteomes" id="UP001567538">
    <property type="component" value="Unassembled WGS sequence"/>
</dbReference>
<name>A0ABD1HK72_SALDI</name>
<organism evidence="3 4">
    <name type="scientific">Salvia divinorum</name>
    <name type="common">Maria pastora</name>
    <name type="synonym">Diviner's sage</name>
    <dbReference type="NCBI Taxonomy" id="28513"/>
    <lineage>
        <taxon>Eukaryota</taxon>
        <taxon>Viridiplantae</taxon>
        <taxon>Streptophyta</taxon>
        <taxon>Embryophyta</taxon>
        <taxon>Tracheophyta</taxon>
        <taxon>Spermatophyta</taxon>
        <taxon>Magnoliopsida</taxon>
        <taxon>eudicotyledons</taxon>
        <taxon>Gunneridae</taxon>
        <taxon>Pentapetalae</taxon>
        <taxon>asterids</taxon>
        <taxon>lamiids</taxon>
        <taxon>Lamiales</taxon>
        <taxon>Lamiaceae</taxon>
        <taxon>Nepetoideae</taxon>
        <taxon>Mentheae</taxon>
        <taxon>Salviinae</taxon>
        <taxon>Salvia</taxon>
        <taxon>Salvia subgen. Calosphace</taxon>
    </lineage>
</organism>
<evidence type="ECO:0000313" key="4">
    <source>
        <dbReference type="Proteomes" id="UP001567538"/>
    </source>
</evidence>
<comment type="caution">
    <text evidence="3">The sequence shown here is derived from an EMBL/GenBank/DDBJ whole genome shotgun (WGS) entry which is preliminary data.</text>
</comment>
<dbReference type="InterPro" id="IPR032710">
    <property type="entry name" value="NTF2-like_dom_sf"/>
</dbReference>
<reference evidence="3 4" key="1">
    <citation type="submission" date="2024-06" db="EMBL/GenBank/DDBJ databases">
        <title>A chromosome level genome sequence of Diviner's sage (Salvia divinorum).</title>
        <authorList>
            <person name="Ford S.A."/>
            <person name="Ro D.-K."/>
            <person name="Ness R.W."/>
            <person name="Phillips M.A."/>
        </authorList>
    </citation>
    <scope>NUCLEOTIDE SEQUENCE [LARGE SCALE GENOMIC DNA]</scope>
    <source>
        <strain evidence="3">SAF-2024a</strain>
        <tissue evidence="3">Leaf</tissue>
    </source>
</reference>
<keyword evidence="1" id="KW-0472">Membrane</keyword>